<reference evidence="2 3" key="1">
    <citation type="submission" date="2015-12" db="EMBL/GenBank/DDBJ databases">
        <title>The genome of Folsomia candida.</title>
        <authorList>
            <person name="Faddeeva A."/>
            <person name="Derks M.F."/>
            <person name="Anvar Y."/>
            <person name="Smit S."/>
            <person name="Van Straalen N."/>
            <person name="Roelofs D."/>
        </authorList>
    </citation>
    <scope>NUCLEOTIDE SEQUENCE [LARGE SCALE GENOMIC DNA]</scope>
    <source>
        <strain evidence="2 3">VU population</strain>
        <tissue evidence="2">Whole body</tissue>
    </source>
</reference>
<name>A0A226ECK2_FOLCA</name>
<protein>
    <submittedName>
        <fullName evidence="2">Uncharacterized protein</fullName>
    </submittedName>
</protein>
<accession>A0A226ECK2</accession>
<proteinExistence type="predicted"/>
<evidence type="ECO:0000313" key="2">
    <source>
        <dbReference type="EMBL" id="OXA54928.1"/>
    </source>
</evidence>
<evidence type="ECO:0000313" key="3">
    <source>
        <dbReference type="Proteomes" id="UP000198287"/>
    </source>
</evidence>
<dbReference type="Proteomes" id="UP000198287">
    <property type="component" value="Unassembled WGS sequence"/>
</dbReference>
<feature type="chain" id="PRO_5012782056" evidence="1">
    <location>
        <begin position="19"/>
        <end position="537"/>
    </location>
</feature>
<feature type="signal peptide" evidence="1">
    <location>
        <begin position="1"/>
        <end position="18"/>
    </location>
</feature>
<evidence type="ECO:0000256" key="1">
    <source>
        <dbReference type="SAM" id="SignalP"/>
    </source>
</evidence>
<dbReference type="AlphaFoldDB" id="A0A226ECK2"/>
<comment type="caution">
    <text evidence="2">The sequence shown here is derived from an EMBL/GenBank/DDBJ whole genome shotgun (WGS) entry which is preliminary data.</text>
</comment>
<keyword evidence="1" id="KW-0732">Signal</keyword>
<sequence length="537" mass="62338">MATFNSVVMIILFPVTTALSSHPTPYISDLVADESRWNLQILHCGLESALYLPSQDYNLPTTIYQISLGDITWIEHRNMSIAFLPASKGRTSLRTFMLLYFDAYLKFTTHSHHNLYVFWLAVNQNKFLQFLWSLEDFLFNEYSFVVFVTSITKSELRRHQNGFDRSNLHDFVIAYRDGNNTFEICVMPQGMPIQFSMMKCNYKRDQSLVRIVVDHTTPPLLWHLGSIQGGDLIQQDLKDNQLIAPMSKALNPFEGTQSIHQYLIHISFHHANANIIYLFYDPVEYDYTPHLNLHAIAQDSSRSVIVATESLSYNFITCYMENYISFELYLKPFQPNLWATLVTSTYMDILMEYALIAKQWKIRMAERGRPPARILQLTSLLNPLHSLEAKDLDSGITTNLDTRYAIEKEVSICGKAVFIARTNTLDLELDYLRKIYYTIKFYKSEDSILDITLGWKFDRPGNSKIPHYFKSLLESGIHSRLVEEQNDKEYRKRRTTLRAVHQRVSPMALTGSTLTFILNVYTSGHQEPVFKVVLTKW</sequence>
<organism evidence="2 3">
    <name type="scientific">Folsomia candida</name>
    <name type="common">Springtail</name>
    <dbReference type="NCBI Taxonomy" id="158441"/>
    <lineage>
        <taxon>Eukaryota</taxon>
        <taxon>Metazoa</taxon>
        <taxon>Ecdysozoa</taxon>
        <taxon>Arthropoda</taxon>
        <taxon>Hexapoda</taxon>
        <taxon>Collembola</taxon>
        <taxon>Entomobryomorpha</taxon>
        <taxon>Isotomoidea</taxon>
        <taxon>Isotomidae</taxon>
        <taxon>Proisotominae</taxon>
        <taxon>Folsomia</taxon>
    </lineage>
</organism>
<keyword evidence="3" id="KW-1185">Reference proteome</keyword>
<dbReference type="EMBL" id="LNIX01000005">
    <property type="protein sequence ID" value="OXA54928.1"/>
    <property type="molecule type" value="Genomic_DNA"/>
</dbReference>
<gene>
    <name evidence="2" type="ORF">Fcan01_11863</name>
</gene>